<evidence type="ECO:0000313" key="2">
    <source>
        <dbReference type="EMBL" id="KAF5867862.1"/>
    </source>
</evidence>
<feature type="domain" description="Cupin type-2" evidence="1">
    <location>
        <begin position="96"/>
        <end position="164"/>
    </location>
</feature>
<accession>A0A8H6AHS9</accession>
<dbReference type="InterPro" id="IPR013096">
    <property type="entry name" value="Cupin_2"/>
</dbReference>
<organism evidence="2 3">
    <name type="scientific">Botrytis fragariae</name>
    <dbReference type="NCBI Taxonomy" id="1964551"/>
    <lineage>
        <taxon>Eukaryota</taxon>
        <taxon>Fungi</taxon>
        <taxon>Dikarya</taxon>
        <taxon>Ascomycota</taxon>
        <taxon>Pezizomycotina</taxon>
        <taxon>Leotiomycetes</taxon>
        <taxon>Helotiales</taxon>
        <taxon>Sclerotiniaceae</taxon>
        <taxon>Botrytis</taxon>
    </lineage>
</organism>
<dbReference type="AlphaFoldDB" id="A0A8H6AHS9"/>
<dbReference type="GeneID" id="59261123"/>
<dbReference type="OrthoDB" id="5840532at2759"/>
<reference evidence="2 3" key="1">
    <citation type="journal article" date="2020" name="Phytopathology">
        <title>A high-quality genome resource of Botrytis fragariae, a new and rapidly spreading fungal pathogen causing strawberry gray mold in the U.S.A.</title>
        <authorList>
            <person name="Wu Y."/>
            <person name="Saski C.A."/>
            <person name="Schnabel G."/>
            <person name="Xiao S."/>
            <person name="Hu M."/>
        </authorList>
    </citation>
    <scope>NUCLEOTIDE SEQUENCE [LARGE SCALE GENOMIC DNA]</scope>
    <source>
        <strain evidence="2 3">BVB16</strain>
    </source>
</reference>
<proteinExistence type="predicted"/>
<dbReference type="PANTHER" id="PTHR36156">
    <property type="entry name" value="SLR2101 PROTEIN"/>
    <property type="match status" value="1"/>
</dbReference>
<dbReference type="CDD" id="cd02231">
    <property type="entry name" value="cupin_BLL6423-like"/>
    <property type="match status" value="1"/>
</dbReference>
<dbReference type="PANTHER" id="PTHR36156:SF2">
    <property type="entry name" value="CUPIN TYPE-2 DOMAIN-CONTAINING PROTEIN"/>
    <property type="match status" value="1"/>
</dbReference>
<dbReference type="SUPFAM" id="SSF51182">
    <property type="entry name" value="RmlC-like cupins"/>
    <property type="match status" value="1"/>
</dbReference>
<dbReference type="RefSeq" id="XP_037186811.1">
    <property type="nucleotide sequence ID" value="XM_037337431.1"/>
</dbReference>
<dbReference type="InterPro" id="IPR047142">
    <property type="entry name" value="OryJ/VirC-like"/>
</dbReference>
<gene>
    <name evidence="2" type="ORF">Bfra_007057</name>
</gene>
<dbReference type="InterPro" id="IPR011051">
    <property type="entry name" value="RmlC_Cupin_sf"/>
</dbReference>
<protein>
    <submittedName>
        <fullName evidence="2">Putative cupin domain-containing protein</fullName>
    </submittedName>
</protein>
<dbReference type="EMBL" id="JABFCT010000026">
    <property type="protein sequence ID" value="KAF5867862.1"/>
    <property type="molecule type" value="Genomic_DNA"/>
</dbReference>
<sequence>MSSSSQSAKGPISKFPAGDLRNSVRFMTTHNEEGKGIFLPTDHGDHHKIMVNGHAVANIIYTTSGNPVSLENDADIKYARNNEPGLHIKKGTVVRLIDFAPGLDSPMHRAMSLDYGIVIEGELEITLDSGESRIMRPGDISVQRATMHKWRNCSKEKSARAVFVLLDCEPFSVNGVEVKEDLGDLAGEYKEH</sequence>
<evidence type="ECO:0000313" key="3">
    <source>
        <dbReference type="Proteomes" id="UP000531561"/>
    </source>
</evidence>
<dbReference type="Gene3D" id="2.60.120.10">
    <property type="entry name" value="Jelly Rolls"/>
    <property type="match status" value="1"/>
</dbReference>
<comment type="caution">
    <text evidence="2">The sequence shown here is derived from an EMBL/GenBank/DDBJ whole genome shotgun (WGS) entry which is preliminary data.</text>
</comment>
<evidence type="ECO:0000259" key="1">
    <source>
        <dbReference type="Pfam" id="PF07883"/>
    </source>
</evidence>
<keyword evidence="3" id="KW-1185">Reference proteome</keyword>
<name>A0A8H6AHS9_9HELO</name>
<dbReference type="Proteomes" id="UP000531561">
    <property type="component" value="Unassembled WGS sequence"/>
</dbReference>
<dbReference type="InterPro" id="IPR014710">
    <property type="entry name" value="RmlC-like_jellyroll"/>
</dbReference>
<dbReference type="Pfam" id="PF07883">
    <property type="entry name" value="Cupin_2"/>
    <property type="match status" value="1"/>
</dbReference>